<dbReference type="SUPFAM" id="SSF54427">
    <property type="entry name" value="NTF2-like"/>
    <property type="match status" value="1"/>
</dbReference>
<evidence type="ECO:0000313" key="4">
    <source>
        <dbReference type="Proteomes" id="UP000238655"/>
    </source>
</evidence>
<accession>A0A2S5E4F4</accession>
<evidence type="ECO:0000256" key="1">
    <source>
        <dbReference type="SAM" id="SignalP"/>
    </source>
</evidence>
<proteinExistence type="predicted"/>
<dbReference type="PANTHER" id="PTHR38436">
    <property type="entry name" value="POLYKETIDE CYCLASE SNOAL-LIKE DOMAIN"/>
    <property type="match status" value="1"/>
</dbReference>
<dbReference type="AlphaFoldDB" id="A0A2S5E4F4"/>
<reference evidence="3 4" key="1">
    <citation type="submission" date="2018-01" db="EMBL/GenBank/DDBJ databases">
        <title>Successful Treatment of Persistent Burkholderia cepacia Bacteremia with Ceftazidime-Avibactam.</title>
        <authorList>
            <person name="Tamma P."/>
            <person name="Fan Y."/>
            <person name="Bergman Y."/>
            <person name="Sick-Samuels A."/>
            <person name="Hsu A."/>
            <person name="Timp W."/>
            <person name="Simner P."/>
        </authorList>
    </citation>
    <scope>NUCLEOTIDE SEQUENCE [LARGE SCALE GENOMIC DNA]</scope>
    <source>
        <strain evidence="3 4">170816</strain>
    </source>
</reference>
<evidence type="ECO:0000259" key="2">
    <source>
        <dbReference type="Pfam" id="PF12680"/>
    </source>
</evidence>
<feature type="signal peptide" evidence="1">
    <location>
        <begin position="1"/>
        <end position="22"/>
    </location>
</feature>
<comment type="caution">
    <text evidence="3">The sequence shown here is derived from an EMBL/GenBank/DDBJ whole genome shotgun (WGS) entry which is preliminary data.</text>
</comment>
<sequence>MSLMKALILGVSITFAAAIVHADEPTQIEKNKATVVTFYNEALNDKDAEAAIALMGPTYTQHNAHIADGKEGFRQFMAAFKQRYPQSHSRIVRVFADGDYVILHVHLIREPGTRGEAVMDIFRLDQGKIVEHWDVLQPIPENIPHSNTMF</sequence>
<organism evidence="3 4">
    <name type="scientific">Burkholderia contaminans</name>
    <dbReference type="NCBI Taxonomy" id="488447"/>
    <lineage>
        <taxon>Bacteria</taxon>
        <taxon>Pseudomonadati</taxon>
        <taxon>Pseudomonadota</taxon>
        <taxon>Betaproteobacteria</taxon>
        <taxon>Burkholderiales</taxon>
        <taxon>Burkholderiaceae</taxon>
        <taxon>Burkholderia</taxon>
        <taxon>Burkholderia cepacia complex</taxon>
    </lineage>
</organism>
<dbReference type="Gene3D" id="3.10.450.50">
    <property type="match status" value="1"/>
</dbReference>
<dbReference type="InterPro" id="IPR009959">
    <property type="entry name" value="Cyclase_SnoaL-like"/>
</dbReference>
<dbReference type="PANTHER" id="PTHR38436:SF1">
    <property type="entry name" value="ESTER CYCLASE"/>
    <property type="match status" value="1"/>
</dbReference>
<feature type="chain" id="PRO_5015603928" evidence="1">
    <location>
        <begin position="23"/>
        <end position="150"/>
    </location>
</feature>
<name>A0A2S5E4F4_9BURK</name>
<dbReference type="Proteomes" id="UP000238655">
    <property type="component" value="Chromosome 2"/>
</dbReference>
<protein>
    <submittedName>
        <fullName evidence="3">Polyketide cyclase</fullName>
    </submittedName>
</protein>
<dbReference type="Pfam" id="PF12680">
    <property type="entry name" value="SnoaL_2"/>
    <property type="match status" value="1"/>
</dbReference>
<feature type="domain" description="SnoaL-like" evidence="2">
    <location>
        <begin position="38"/>
        <end position="132"/>
    </location>
</feature>
<dbReference type="InterPro" id="IPR032710">
    <property type="entry name" value="NTF2-like_dom_sf"/>
</dbReference>
<evidence type="ECO:0000313" key="3">
    <source>
        <dbReference type="EMBL" id="POZ86209.1"/>
    </source>
</evidence>
<dbReference type="EMBL" id="PQVP01000001">
    <property type="protein sequence ID" value="POZ86209.1"/>
    <property type="molecule type" value="Genomic_DNA"/>
</dbReference>
<dbReference type="InterPro" id="IPR037401">
    <property type="entry name" value="SnoaL-like"/>
</dbReference>
<gene>
    <name evidence="3" type="ORF">C3743_06810</name>
</gene>
<dbReference type="GO" id="GO:0030638">
    <property type="term" value="P:polyketide metabolic process"/>
    <property type="evidence" value="ECO:0007669"/>
    <property type="project" value="InterPro"/>
</dbReference>
<keyword evidence="1" id="KW-0732">Signal</keyword>